<evidence type="ECO:0000256" key="1">
    <source>
        <dbReference type="SAM" id="MobiDB-lite"/>
    </source>
</evidence>
<comment type="caution">
    <text evidence="3">The sequence shown here is derived from an EMBL/GenBank/DDBJ whole genome shotgun (WGS) entry which is preliminary data.</text>
</comment>
<dbReference type="STRING" id="180088.A0A1J8QJP9"/>
<keyword evidence="2" id="KW-0472">Membrane</keyword>
<gene>
    <name evidence="3" type="ORF">AZE42_06897</name>
</gene>
<organism evidence="3 4">
    <name type="scientific">Rhizopogon vesiculosus</name>
    <dbReference type="NCBI Taxonomy" id="180088"/>
    <lineage>
        <taxon>Eukaryota</taxon>
        <taxon>Fungi</taxon>
        <taxon>Dikarya</taxon>
        <taxon>Basidiomycota</taxon>
        <taxon>Agaricomycotina</taxon>
        <taxon>Agaricomycetes</taxon>
        <taxon>Agaricomycetidae</taxon>
        <taxon>Boletales</taxon>
        <taxon>Suillineae</taxon>
        <taxon>Rhizopogonaceae</taxon>
        <taxon>Rhizopogon</taxon>
    </lineage>
</organism>
<keyword evidence="2" id="KW-1133">Transmembrane helix</keyword>
<keyword evidence="2" id="KW-0812">Transmembrane</keyword>
<reference evidence="3 4" key="1">
    <citation type="submission" date="2016-03" db="EMBL/GenBank/DDBJ databases">
        <title>Comparative genomics of the ectomycorrhizal sister species Rhizopogon vinicolor and Rhizopogon vesiculosus (Basidiomycota: Boletales) reveals a divergence of the mating type B locus.</title>
        <authorList>
            <person name="Mujic A.B."/>
            <person name="Kuo A."/>
            <person name="Tritt A."/>
            <person name="Lipzen A."/>
            <person name="Chen C."/>
            <person name="Johnson J."/>
            <person name="Sharma A."/>
            <person name="Barry K."/>
            <person name="Grigoriev I.V."/>
            <person name="Spatafora J.W."/>
        </authorList>
    </citation>
    <scope>NUCLEOTIDE SEQUENCE [LARGE SCALE GENOMIC DNA]</scope>
    <source>
        <strain evidence="3 4">AM-OR11-056</strain>
    </source>
</reference>
<dbReference type="Proteomes" id="UP000183567">
    <property type="component" value="Unassembled WGS sequence"/>
</dbReference>
<feature type="region of interest" description="Disordered" evidence="1">
    <location>
        <begin position="153"/>
        <end position="195"/>
    </location>
</feature>
<evidence type="ECO:0000313" key="4">
    <source>
        <dbReference type="Proteomes" id="UP000183567"/>
    </source>
</evidence>
<feature type="non-terminal residue" evidence="3">
    <location>
        <position position="1"/>
    </location>
</feature>
<evidence type="ECO:0000313" key="3">
    <source>
        <dbReference type="EMBL" id="OJA13648.1"/>
    </source>
</evidence>
<feature type="transmembrane region" description="Helical" evidence="2">
    <location>
        <begin position="33"/>
        <end position="56"/>
    </location>
</feature>
<protein>
    <submittedName>
        <fullName evidence="3">Uncharacterized protein</fullName>
    </submittedName>
</protein>
<feature type="compositionally biased region" description="Low complexity" evidence="1">
    <location>
        <begin position="177"/>
        <end position="189"/>
    </location>
</feature>
<sequence>TSGTQIISVGTASAVSTSSGNTTLSTSSSTKNAIIGGAVGGGALAIIAVLGGLYCIRRRKQPRMIQNTPSPFLGQPVGEQPVYGTSFTDTEPVTVHRYSSFSPVRLDSSRESSLPMMSSLNPEWTQSLNTSSIGTSYLLNDSVSEATAFYSREDDAGTLIPPDDAPRGRLPPAYNLSSVSRNTPSRSSTDGSFLS</sequence>
<feature type="non-terminal residue" evidence="3">
    <location>
        <position position="195"/>
    </location>
</feature>
<dbReference type="OrthoDB" id="2757214at2759"/>
<accession>A0A1J8QJP9</accession>
<evidence type="ECO:0000256" key="2">
    <source>
        <dbReference type="SAM" id="Phobius"/>
    </source>
</evidence>
<dbReference type="AlphaFoldDB" id="A0A1J8QJP9"/>
<name>A0A1J8QJP9_9AGAM</name>
<proteinExistence type="predicted"/>
<dbReference type="EMBL" id="LVVM01004072">
    <property type="protein sequence ID" value="OJA13648.1"/>
    <property type="molecule type" value="Genomic_DNA"/>
</dbReference>
<feature type="region of interest" description="Disordered" evidence="1">
    <location>
        <begin position="10"/>
        <end position="29"/>
    </location>
</feature>
<keyword evidence="4" id="KW-1185">Reference proteome</keyword>